<dbReference type="GO" id="GO:0000139">
    <property type="term" value="C:Golgi membrane"/>
    <property type="evidence" value="ECO:0007669"/>
    <property type="project" value="UniProtKB-SubCell"/>
</dbReference>
<dbReference type="GO" id="GO:0070273">
    <property type="term" value="F:phosphatidylinositol-4-phosphate binding"/>
    <property type="evidence" value="ECO:0007669"/>
    <property type="project" value="InterPro"/>
</dbReference>
<evidence type="ECO:0000256" key="1">
    <source>
        <dbReference type="ARBA" id="ARBA00004255"/>
    </source>
</evidence>
<reference evidence="7" key="1">
    <citation type="submission" date="2021-06" db="EMBL/GenBank/DDBJ databases">
        <authorList>
            <person name="Hodson N. C."/>
            <person name="Mongue J. A."/>
            <person name="Jaron S. K."/>
        </authorList>
    </citation>
    <scope>NUCLEOTIDE SEQUENCE</scope>
</reference>
<feature type="region of interest" description="Disordered" evidence="6">
    <location>
        <begin position="49"/>
        <end position="77"/>
    </location>
</feature>
<dbReference type="GO" id="GO:0005829">
    <property type="term" value="C:cytosol"/>
    <property type="evidence" value="ECO:0007669"/>
    <property type="project" value="TreeGrafter"/>
</dbReference>
<evidence type="ECO:0000256" key="2">
    <source>
        <dbReference type="ARBA" id="ARBA00007284"/>
    </source>
</evidence>
<keyword evidence="3" id="KW-0333">Golgi apparatus</keyword>
<dbReference type="GO" id="GO:0048194">
    <property type="term" value="P:Golgi vesicle budding"/>
    <property type="evidence" value="ECO:0007669"/>
    <property type="project" value="TreeGrafter"/>
</dbReference>
<evidence type="ECO:0008006" key="9">
    <source>
        <dbReference type="Google" id="ProtNLM"/>
    </source>
</evidence>
<dbReference type="Pfam" id="PF05719">
    <property type="entry name" value="GPP34"/>
    <property type="match status" value="1"/>
</dbReference>
<dbReference type="FunFam" id="1.10.3630.10:FF:000001">
    <property type="entry name" value="Golgi phosphoprotein 3"/>
    <property type="match status" value="1"/>
</dbReference>
<evidence type="ECO:0000256" key="5">
    <source>
        <dbReference type="ARBA" id="ARBA00023136"/>
    </source>
</evidence>
<sequence length="318" mass="36033">MNGSQGNFLQKGPPWNRFLYFFKIICTSAIAMSETGGLVKRRRAPVENTGAVAAGTDDEKDSKDQRDSETDDVDSKETRLTLMEEVLLLGLKDKEGYTSFWNDCISSGLRGCILIELALRGKIELEKAGMRRRSLTSRKVLVKNDSPCGDVLLDEALKHIKETEPPETVQSWIEYLSGETWNPLKLSYQLKNVRERLAKNLVEKGVLTTEKQNFLLFDMTTHPLVDNVTKTRLVKKMQESVLSKWVNDPHRIDKRTLALIYMAHSSDVLENAFAPLNDDDYELAMKRVRELMDLDLDAESAKSGVNETMWAVIAAFVK</sequence>
<keyword evidence="8" id="KW-1185">Reference proteome</keyword>
<evidence type="ECO:0000256" key="4">
    <source>
        <dbReference type="ARBA" id="ARBA00023121"/>
    </source>
</evidence>
<feature type="compositionally biased region" description="Basic and acidic residues" evidence="6">
    <location>
        <begin position="60"/>
        <end position="77"/>
    </location>
</feature>
<evidence type="ECO:0000256" key="6">
    <source>
        <dbReference type="SAM" id="MobiDB-lite"/>
    </source>
</evidence>
<dbReference type="EMBL" id="CAJVCH010285182">
    <property type="protein sequence ID" value="CAG7784885.1"/>
    <property type="molecule type" value="Genomic_DNA"/>
</dbReference>
<dbReference type="OrthoDB" id="2189106at2759"/>
<comment type="similarity">
    <text evidence="2">Belongs to the GOLPH3/VPS74 family.</text>
</comment>
<dbReference type="AlphaFoldDB" id="A0A8J2PFF6"/>
<keyword evidence="5" id="KW-0472">Membrane</keyword>
<organism evidence="7 8">
    <name type="scientific">Allacma fusca</name>
    <dbReference type="NCBI Taxonomy" id="39272"/>
    <lineage>
        <taxon>Eukaryota</taxon>
        <taxon>Metazoa</taxon>
        <taxon>Ecdysozoa</taxon>
        <taxon>Arthropoda</taxon>
        <taxon>Hexapoda</taxon>
        <taxon>Collembola</taxon>
        <taxon>Symphypleona</taxon>
        <taxon>Sminthuridae</taxon>
        <taxon>Allacma</taxon>
    </lineage>
</organism>
<dbReference type="GO" id="GO:0006890">
    <property type="term" value="P:retrograde vesicle-mediated transport, Golgi to endoplasmic reticulum"/>
    <property type="evidence" value="ECO:0007669"/>
    <property type="project" value="TreeGrafter"/>
</dbReference>
<evidence type="ECO:0000313" key="8">
    <source>
        <dbReference type="Proteomes" id="UP000708208"/>
    </source>
</evidence>
<protein>
    <recommendedName>
        <fullName evidence="9">Golgi phosphoprotein 3</fullName>
    </recommendedName>
</protein>
<evidence type="ECO:0000313" key="7">
    <source>
        <dbReference type="EMBL" id="CAG7784885.1"/>
    </source>
</evidence>
<gene>
    <name evidence="7" type="ORF">AFUS01_LOCUS23545</name>
</gene>
<comment type="caution">
    <text evidence="7">The sequence shown here is derived from an EMBL/GenBank/DDBJ whole genome shotgun (WGS) entry which is preliminary data.</text>
</comment>
<dbReference type="PANTHER" id="PTHR12704:SF2">
    <property type="entry name" value="GOLGI PHOSPHOPROTEIN 3 HOMOLOG SAURON"/>
    <property type="match status" value="1"/>
</dbReference>
<name>A0A8J2PFF6_9HEXA</name>
<dbReference type="GO" id="GO:0005802">
    <property type="term" value="C:trans-Golgi network"/>
    <property type="evidence" value="ECO:0007669"/>
    <property type="project" value="TreeGrafter"/>
</dbReference>
<comment type="subcellular location">
    <subcellularLocation>
        <location evidence="1">Golgi apparatus membrane</location>
        <topology evidence="1">Peripheral membrane protein</topology>
        <orientation evidence="1">Cytoplasmic side</orientation>
    </subcellularLocation>
</comment>
<dbReference type="GO" id="GO:0031985">
    <property type="term" value="C:Golgi cisterna"/>
    <property type="evidence" value="ECO:0007669"/>
    <property type="project" value="TreeGrafter"/>
</dbReference>
<dbReference type="InterPro" id="IPR008628">
    <property type="entry name" value="GPP34-like"/>
</dbReference>
<accession>A0A8J2PFF6</accession>
<dbReference type="Proteomes" id="UP000708208">
    <property type="component" value="Unassembled WGS sequence"/>
</dbReference>
<keyword evidence="4" id="KW-0446">Lipid-binding</keyword>
<proteinExistence type="inferred from homology"/>
<dbReference type="PANTHER" id="PTHR12704">
    <property type="entry name" value="TRANS-GOLGI PROTEIN GMX33"/>
    <property type="match status" value="1"/>
</dbReference>
<evidence type="ECO:0000256" key="3">
    <source>
        <dbReference type="ARBA" id="ARBA00023034"/>
    </source>
</evidence>
<dbReference type="GO" id="GO:0043001">
    <property type="term" value="P:Golgi to plasma membrane protein transport"/>
    <property type="evidence" value="ECO:0007669"/>
    <property type="project" value="TreeGrafter"/>
</dbReference>
<dbReference type="GO" id="GO:0007030">
    <property type="term" value="P:Golgi organization"/>
    <property type="evidence" value="ECO:0007669"/>
    <property type="project" value="TreeGrafter"/>
</dbReference>